<dbReference type="EMBL" id="MK783188">
    <property type="protein sequence ID" value="QGA72440.1"/>
    <property type="molecule type" value="Genomic_DNA"/>
</dbReference>
<evidence type="ECO:0000313" key="1">
    <source>
        <dbReference type="EMBL" id="QGA72440.1"/>
    </source>
</evidence>
<reference evidence="1" key="1">
    <citation type="submission" date="2019-04" db="EMBL/GenBank/DDBJ databases">
        <title>Diversity and Distribution of a Novel Hyperthermophilic Aquificales Virus Family.</title>
        <authorList>
            <person name="Mead D.A."/>
            <person name="Chevrette M.G."/>
            <person name="Lodes M."/>
            <person name="Hedlund B."/>
            <person name="Schoenfeld T.W."/>
            <person name="Monsma S.A."/>
        </authorList>
    </citation>
    <scope>NUCLEOTIDE SEQUENCE</scope>
</reference>
<organism evidence="1">
    <name type="scientific">uncultured virus</name>
    <dbReference type="NCBI Taxonomy" id="340016"/>
    <lineage>
        <taxon>Viruses</taxon>
        <taxon>environmental samples</taxon>
    </lineage>
</organism>
<name>A0A5Q0TX92_9VIRU</name>
<accession>A0A5Q0TX92</accession>
<sequence>MELINILPDPIQFPSIYDFTFVLFGNSGEIRIHVRLLEEEAIKYSKHDLADAEEPKLLAKFRWYHKHFETTLLEELYQLDFDKEPVVLLRVSEDLDKEPDRIVIFVSGERKFWLPFRKNEKFQDRFRFITLDEAQRHIAKEVYYNTKQVLFIHPEITGKEV</sequence>
<protein>
    <submittedName>
        <fullName evidence="1">Uncharacterized protein</fullName>
    </submittedName>
</protein>
<proteinExistence type="predicted"/>